<proteinExistence type="predicted"/>
<dbReference type="EMBL" id="ML213614">
    <property type="protein sequence ID" value="TFK36360.1"/>
    <property type="molecule type" value="Genomic_DNA"/>
</dbReference>
<keyword evidence="1 2" id="KW-0728">SH3 domain</keyword>
<evidence type="ECO:0000256" key="3">
    <source>
        <dbReference type="SAM" id="MobiDB-lite"/>
    </source>
</evidence>
<organism evidence="6 7">
    <name type="scientific">Crucibulum laeve</name>
    <dbReference type="NCBI Taxonomy" id="68775"/>
    <lineage>
        <taxon>Eukaryota</taxon>
        <taxon>Fungi</taxon>
        <taxon>Dikarya</taxon>
        <taxon>Basidiomycota</taxon>
        <taxon>Agaricomycotina</taxon>
        <taxon>Agaricomycetes</taxon>
        <taxon>Agaricomycetidae</taxon>
        <taxon>Agaricales</taxon>
        <taxon>Agaricineae</taxon>
        <taxon>Nidulariaceae</taxon>
        <taxon>Crucibulum</taxon>
    </lineage>
</organism>
<reference evidence="6 7" key="1">
    <citation type="journal article" date="2019" name="Nat. Ecol. Evol.">
        <title>Megaphylogeny resolves global patterns of mushroom evolution.</title>
        <authorList>
            <person name="Varga T."/>
            <person name="Krizsan K."/>
            <person name="Foldi C."/>
            <person name="Dima B."/>
            <person name="Sanchez-Garcia M."/>
            <person name="Sanchez-Ramirez S."/>
            <person name="Szollosi G.J."/>
            <person name="Szarkandi J.G."/>
            <person name="Papp V."/>
            <person name="Albert L."/>
            <person name="Andreopoulos W."/>
            <person name="Angelini C."/>
            <person name="Antonin V."/>
            <person name="Barry K.W."/>
            <person name="Bougher N.L."/>
            <person name="Buchanan P."/>
            <person name="Buyck B."/>
            <person name="Bense V."/>
            <person name="Catcheside P."/>
            <person name="Chovatia M."/>
            <person name="Cooper J."/>
            <person name="Damon W."/>
            <person name="Desjardin D."/>
            <person name="Finy P."/>
            <person name="Geml J."/>
            <person name="Haridas S."/>
            <person name="Hughes K."/>
            <person name="Justo A."/>
            <person name="Karasinski D."/>
            <person name="Kautmanova I."/>
            <person name="Kiss B."/>
            <person name="Kocsube S."/>
            <person name="Kotiranta H."/>
            <person name="LaButti K.M."/>
            <person name="Lechner B.E."/>
            <person name="Liimatainen K."/>
            <person name="Lipzen A."/>
            <person name="Lukacs Z."/>
            <person name="Mihaltcheva S."/>
            <person name="Morgado L.N."/>
            <person name="Niskanen T."/>
            <person name="Noordeloos M.E."/>
            <person name="Ohm R.A."/>
            <person name="Ortiz-Santana B."/>
            <person name="Ovrebo C."/>
            <person name="Racz N."/>
            <person name="Riley R."/>
            <person name="Savchenko A."/>
            <person name="Shiryaev A."/>
            <person name="Soop K."/>
            <person name="Spirin V."/>
            <person name="Szebenyi C."/>
            <person name="Tomsovsky M."/>
            <person name="Tulloss R.E."/>
            <person name="Uehling J."/>
            <person name="Grigoriev I.V."/>
            <person name="Vagvolgyi C."/>
            <person name="Papp T."/>
            <person name="Martin F.M."/>
            <person name="Miettinen O."/>
            <person name="Hibbett D.S."/>
            <person name="Nagy L.G."/>
        </authorList>
    </citation>
    <scope>NUCLEOTIDE SEQUENCE [LARGE SCALE GENOMIC DNA]</scope>
    <source>
        <strain evidence="6 7">CBS 166.37</strain>
    </source>
</reference>
<dbReference type="AlphaFoldDB" id="A0A5C3LTU8"/>
<evidence type="ECO:0000313" key="6">
    <source>
        <dbReference type="EMBL" id="TFK36360.1"/>
    </source>
</evidence>
<feature type="region of interest" description="Disordered" evidence="3">
    <location>
        <begin position="25"/>
        <end position="55"/>
    </location>
</feature>
<feature type="domain" description="SH3" evidence="5">
    <location>
        <begin position="366"/>
        <end position="426"/>
    </location>
</feature>
<keyword evidence="4" id="KW-0812">Transmembrane</keyword>
<accession>A0A5C3LTU8</accession>
<dbReference type="Gene3D" id="2.30.30.40">
    <property type="entry name" value="SH3 Domains"/>
    <property type="match status" value="1"/>
</dbReference>
<dbReference type="SMART" id="SM00326">
    <property type="entry name" value="SH3"/>
    <property type="match status" value="1"/>
</dbReference>
<dbReference type="SUPFAM" id="SSF50044">
    <property type="entry name" value="SH3-domain"/>
    <property type="match status" value="1"/>
</dbReference>
<feature type="region of interest" description="Disordered" evidence="3">
    <location>
        <begin position="68"/>
        <end position="98"/>
    </location>
</feature>
<dbReference type="Proteomes" id="UP000308652">
    <property type="component" value="Unassembled WGS sequence"/>
</dbReference>
<evidence type="ECO:0000256" key="1">
    <source>
        <dbReference type="ARBA" id="ARBA00022443"/>
    </source>
</evidence>
<protein>
    <recommendedName>
        <fullName evidence="5">SH3 domain-containing protein</fullName>
    </recommendedName>
</protein>
<gene>
    <name evidence="6" type="ORF">BDQ12DRAFT_736962</name>
</gene>
<feature type="transmembrane region" description="Helical" evidence="4">
    <location>
        <begin position="122"/>
        <end position="144"/>
    </location>
</feature>
<feature type="region of interest" description="Disordered" evidence="3">
    <location>
        <begin position="251"/>
        <end position="288"/>
    </location>
</feature>
<keyword evidence="7" id="KW-1185">Reference proteome</keyword>
<dbReference type="Pfam" id="PF07653">
    <property type="entry name" value="SH3_2"/>
    <property type="match status" value="1"/>
</dbReference>
<dbReference type="InterPro" id="IPR001452">
    <property type="entry name" value="SH3_domain"/>
</dbReference>
<keyword evidence="4" id="KW-1133">Transmembrane helix</keyword>
<dbReference type="PROSITE" id="PS50002">
    <property type="entry name" value="SH3"/>
    <property type="match status" value="1"/>
</dbReference>
<dbReference type="InterPro" id="IPR036028">
    <property type="entry name" value="SH3-like_dom_sf"/>
</dbReference>
<dbReference type="STRING" id="68775.A0A5C3LTU8"/>
<sequence>MASCGCPNNKFDCEMWFERSGQLGHISHQHSPDSEPRLSQNSSTNETLFGAYPDSMGSFRREYRKADYVDQRRHSPSPNHPSTPPSTESPNSSNTIGVRLHTRSDSDAISFTNNSWSITGRVGSVVGGIFAGLGVLMVLSVLWMNVPWLKRNIRLEKLFSRSRVPQNRSKSSPINSSGQGTPGYELSGAAYYPWNIATLIESNNRVRQSEVPVSIPSASPSSVHIAKSIIPATEKTPTPCSPASIFHEVDNSGVGPSRNSQATPARFVNTGDYSPPRRRASSVELNNQRKSGDSAVFQFYAQTALAPQPSIETLGSDNRSAYLSEASVAKGGLINRPHPSSYSESSSSLRQSHPLHMEGSAVDYYLSPHTATVLRPFVSTDRGKLSVTAGDVIRVLAEYDDGFALCLNQRGKQGMVPMGSLDFEPASSRKS</sequence>
<evidence type="ECO:0000256" key="4">
    <source>
        <dbReference type="SAM" id="Phobius"/>
    </source>
</evidence>
<feature type="compositionally biased region" description="Polar residues" evidence="3">
    <location>
        <begin position="37"/>
        <end position="47"/>
    </location>
</feature>
<evidence type="ECO:0000256" key="2">
    <source>
        <dbReference type="PROSITE-ProRule" id="PRU00192"/>
    </source>
</evidence>
<feature type="compositionally biased region" description="Low complexity" evidence="3">
    <location>
        <begin position="85"/>
        <end position="95"/>
    </location>
</feature>
<evidence type="ECO:0000313" key="7">
    <source>
        <dbReference type="Proteomes" id="UP000308652"/>
    </source>
</evidence>
<evidence type="ECO:0000259" key="5">
    <source>
        <dbReference type="PROSITE" id="PS50002"/>
    </source>
</evidence>
<dbReference type="OrthoDB" id="5340910at2759"/>
<keyword evidence="4" id="KW-0472">Membrane</keyword>
<name>A0A5C3LTU8_9AGAR</name>